<keyword evidence="6 8" id="KW-0406">Ion transport</keyword>
<dbReference type="GO" id="GO:0007035">
    <property type="term" value="P:vacuolar acidification"/>
    <property type="evidence" value="ECO:0007669"/>
    <property type="project" value="TreeGrafter"/>
</dbReference>
<dbReference type="GO" id="GO:0046961">
    <property type="term" value="F:proton-transporting ATPase activity, rotational mechanism"/>
    <property type="evidence" value="ECO:0007669"/>
    <property type="project" value="InterPro"/>
</dbReference>
<protein>
    <recommendedName>
        <fullName evidence="8">V-type proton ATPase subunit a</fullName>
    </recommendedName>
</protein>
<dbReference type="OrthoDB" id="10264220at2759"/>
<dbReference type="Proteomes" id="UP000291084">
    <property type="component" value="Chromosome 1"/>
</dbReference>
<dbReference type="GO" id="GO:0051117">
    <property type="term" value="F:ATPase binding"/>
    <property type="evidence" value="ECO:0007669"/>
    <property type="project" value="TreeGrafter"/>
</dbReference>
<feature type="non-terminal residue" evidence="9">
    <location>
        <position position="1"/>
    </location>
</feature>
<evidence type="ECO:0000256" key="6">
    <source>
        <dbReference type="ARBA" id="ARBA00023065"/>
    </source>
</evidence>
<comment type="function">
    <text evidence="8">Essential component of the vacuolar proton pump (V-ATPase), a multimeric enzyme that catalyzes the translocation of protons across the membranes. Required for assembly and activity of the V-ATPase.</text>
</comment>
<keyword evidence="4" id="KW-0812">Transmembrane</keyword>
<dbReference type="PANTHER" id="PTHR11629">
    <property type="entry name" value="VACUOLAR PROTON ATPASES"/>
    <property type="match status" value="1"/>
</dbReference>
<accession>A0A0S3R124</accession>
<evidence type="ECO:0000313" key="10">
    <source>
        <dbReference type="Proteomes" id="UP000291084"/>
    </source>
</evidence>
<proteinExistence type="inferred from homology"/>
<evidence type="ECO:0000256" key="5">
    <source>
        <dbReference type="ARBA" id="ARBA00022989"/>
    </source>
</evidence>
<keyword evidence="3 8" id="KW-0813">Transport</keyword>
<dbReference type="GO" id="GO:0016471">
    <property type="term" value="C:vacuolar proton-transporting V-type ATPase complex"/>
    <property type="evidence" value="ECO:0007669"/>
    <property type="project" value="TreeGrafter"/>
</dbReference>
<gene>
    <name evidence="9" type="primary">Vigan.01G193900</name>
    <name evidence="9" type="ORF">VIGAN_01193900</name>
</gene>
<organism evidence="9 10">
    <name type="scientific">Vigna angularis var. angularis</name>
    <dbReference type="NCBI Taxonomy" id="157739"/>
    <lineage>
        <taxon>Eukaryota</taxon>
        <taxon>Viridiplantae</taxon>
        <taxon>Streptophyta</taxon>
        <taxon>Embryophyta</taxon>
        <taxon>Tracheophyta</taxon>
        <taxon>Spermatophyta</taxon>
        <taxon>Magnoliopsida</taxon>
        <taxon>eudicotyledons</taxon>
        <taxon>Gunneridae</taxon>
        <taxon>Pentapetalae</taxon>
        <taxon>rosids</taxon>
        <taxon>fabids</taxon>
        <taxon>Fabales</taxon>
        <taxon>Fabaceae</taxon>
        <taxon>Papilionoideae</taxon>
        <taxon>50 kb inversion clade</taxon>
        <taxon>NPAAA clade</taxon>
        <taxon>indigoferoid/millettioid clade</taxon>
        <taxon>Phaseoleae</taxon>
        <taxon>Vigna</taxon>
    </lineage>
</organism>
<keyword evidence="7" id="KW-0472">Membrane</keyword>
<evidence type="ECO:0000256" key="3">
    <source>
        <dbReference type="ARBA" id="ARBA00022448"/>
    </source>
</evidence>
<name>A0A0S3R124_PHAAN</name>
<comment type="similarity">
    <text evidence="2 8">Belongs to the V-ATPase 116 kDa subunit family.</text>
</comment>
<evidence type="ECO:0000313" key="9">
    <source>
        <dbReference type="EMBL" id="BAT74299.1"/>
    </source>
</evidence>
<evidence type="ECO:0000256" key="7">
    <source>
        <dbReference type="ARBA" id="ARBA00023136"/>
    </source>
</evidence>
<keyword evidence="8" id="KW-0375">Hydrogen ion transport</keyword>
<sequence length="93" mass="10367">QIHKVLQQATVECSSQVEAIFQVLETKESPPTYFCTNKFTSAFQEIVDAYGYGDSKLGEQRRHLNDVCESGGNTFVLNVCGTSRNCFLLVTKP</sequence>
<evidence type="ECO:0000256" key="4">
    <source>
        <dbReference type="ARBA" id="ARBA00022692"/>
    </source>
</evidence>
<dbReference type="Pfam" id="PF01496">
    <property type="entry name" value="V_ATPase_I"/>
    <property type="match status" value="1"/>
</dbReference>
<evidence type="ECO:0000256" key="1">
    <source>
        <dbReference type="ARBA" id="ARBA00004141"/>
    </source>
</evidence>
<dbReference type="PANTHER" id="PTHR11629:SF63">
    <property type="entry name" value="V-TYPE PROTON ATPASE SUBUNIT A"/>
    <property type="match status" value="1"/>
</dbReference>
<evidence type="ECO:0000256" key="8">
    <source>
        <dbReference type="RuleBase" id="RU361189"/>
    </source>
</evidence>
<dbReference type="AlphaFoldDB" id="A0A0S3R124"/>
<reference evidence="9 10" key="1">
    <citation type="journal article" date="2015" name="Sci. Rep.">
        <title>The power of single molecule real-time sequencing technology in the de novo assembly of a eukaryotic genome.</title>
        <authorList>
            <person name="Sakai H."/>
            <person name="Naito K."/>
            <person name="Ogiso-Tanaka E."/>
            <person name="Takahashi Y."/>
            <person name="Iseki K."/>
            <person name="Muto C."/>
            <person name="Satou K."/>
            <person name="Teruya K."/>
            <person name="Shiroma A."/>
            <person name="Shimoji M."/>
            <person name="Hirano T."/>
            <person name="Itoh T."/>
            <person name="Kaga A."/>
            <person name="Tomooka N."/>
        </authorList>
    </citation>
    <scope>NUCLEOTIDE SEQUENCE [LARGE SCALE GENOMIC DNA]</scope>
    <source>
        <strain evidence="10">cv. Shumari</strain>
    </source>
</reference>
<keyword evidence="5" id="KW-1133">Transmembrane helix</keyword>
<dbReference type="GO" id="GO:0033179">
    <property type="term" value="C:proton-transporting V-type ATPase, V0 domain"/>
    <property type="evidence" value="ECO:0007669"/>
    <property type="project" value="InterPro"/>
</dbReference>
<dbReference type="EMBL" id="AP015034">
    <property type="protein sequence ID" value="BAT74299.1"/>
    <property type="molecule type" value="Genomic_DNA"/>
</dbReference>
<comment type="subcellular location">
    <subcellularLocation>
        <location evidence="1">Membrane</location>
        <topology evidence="1">Multi-pass membrane protein</topology>
    </subcellularLocation>
</comment>
<evidence type="ECO:0000256" key="2">
    <source>
        <dbReference type="ARBA" id="ARBA00009904"/>
    </source>
</evidence>
<dbReference type="InterPro" id="IPR002490">
    <property type="entry name" value="V-ATPase_116kDa_su"/>
</dbReference>
<keyword evidence="10" id="KW-1185">Reference proteome</keyword>